<evidence type="ECO:0000259" key="1">
    <source>
        <dbReference type="SMART" id="SM00849"/>
    </source>
</evidence>
<dbReference type="EMBL" id="BMEM01000001">
    <property type="protein sequence ID" value="GGF42130.1"/>
    <property type="molecule type" value="Genomic_DNA"/>
</dbReference>
<name>A0A917F2K8_9MICO</name>
<dbReference type="PANTHER" id="PTHR36839:SF1">
    <property type="entry name" value="METALLO-BETA-LACTAMASE FAMILY PROTEIN (AFU_ORTHOLOGUE AFUA_5G12770)"/>
    <property type="match status" value="1"/>
</dbReference>
<feature type="domain" description="Metallo-beta-lactamase" evidence="1">
    <location>
        <begin position="61"/>
        <end position="217"/>
    </location>
</feature>
<keyword evidence="2" id="KW-0378">Hydrolase</keyword>
<dbReference type="InterPro" id="IPR036866">
    <property type="entry name" value="RibonucZ/Hydroxyglut_hydro"/>
</dbReference>
<comment type="caution">
    <text evidence="2">The sequence shown here is derived from an EMBL/GenBank/DDBJ whole genome shotgun (WGS) entry which is preliminary data.</text>
</comment>
<dbReference type="InterPro" id="IPR001279">
    <property type="entry name" value="Metallo-B-lactamas"/>
</dbReference>
<dbReference type="PANTHER" id="PTHR36839">
    <property type="entry name" value="METALLO-BETA-LACTAMASE FAMILY PROTEIN (AFU_ORTHOLOGUE AFUA_5G12770)"/>
    <property type="match status" value="1"/>
</dbReference>
<dbReference type="Proteomes" id="UP000605670">
    <property type="component" value="Unassembled WGS sequence"/>
</dbReference>
<accession>A0A917F2K8</accession>
<evidence type="ECO:0000313" key="3">
    <source>
        <dbReference type="Proteomes" id="UP000605670"/>
    </source>
</evidence>
<dbReference type="SMART" id="SM00849">
    <property type="entry name" value="Lactamase_B"/>
    <property type="match status" value="1"/>
</dbReference>
<reference evidence="2" key="2">
    <citation type="submission" date="2020-09" db="EMBL/GenBank/DDBJ databases">
        <authorList>
            <person name="Sun Q."/>
            <person name="Zhou Y."/>
        </authorList>
    </citation>
    <scope>NUCLEOTIDE SEQUENCE</scope>
    <source>
        <strain evidence="2">CGMCC 1.12160</strain>
    </source>
</reference>
<gene>
    <name evidence="2" type="ORF">GCM10011366_07390</name>
</gene>
<evidence type="ECO:0000313" key="2">
    <source>
        <dbReference type="EMBL" id="GGF42130.1"/>
    </source>
</evidence>
<dbReference type="GO" id="GO:0016787">
    <property type="term" value="F:hydrolase activity"/>
    <property type="evidence" value="ECO:0007669"/>
    <property type="project" value="UniProtKB-KW"/>
</dbReference>
<dbReference type="AlphaFoldDB" id="A0A917F2K8"/>
<keyword evidence="3" id="KW-1185">Reference proteome</keyword>
<protein>
    <submittedName>
        <fullName evidence="2">Hydrolase</fullName>
    </submittedName>
</protein>
<dbReference type="Gene3D" id="3.60.15.10">
    <property type="entry name" value="Ribonuclease Z/Hydroxyacylglutathione hydrolase-like"/>
    <property type="match status" value="1"/>
</dbReference>
<reference evidence="2" key="1">
    <citation type="journal article" date="2014" name="Int. J. Syst. Evol. Microbiol.">
        <title>Complete genome sequence of Corynebacterium casei LMG S-19264T (=DSM 44701T), isolated from a smear-ripened cheese.</title>
        <authorList>
            <consortium name="US DOE Joint Genome Institute (JGI-PGF)"/>
            <person name="Walter F."/>
            <person name="Albersmeier A."/>
            <person name="Kalinowski J."/>
            <person name="Ruckert C."/>
        </authorList>
    </citation>
    <scope>NUCLEOTIDE SEQUENCE</scope>
    <source>
        <strain evidence="2">CGMCC 1.12160</strain>
    </source>
</reference>
<sequence length="260" mass="28298">MENDTGEEVCAICADERQYVPLAGQTWTTLAERSAAGCRIEVSELEPDCYALHATPKIDIGQSGLLVRTPAGNLLWDVPGYLDDAAVAAVRELGGVAAVMASHPHMYGCQLEWARAFGAPVYVAEADREWVRRWGEEIVTWSEPFEPVPGILAWQPGGHFRGSAVALWGAGAQGRGVLLSGDTCKAVGPRGWVTFMRSYPNGIPLSAAVVTRVAASITERPFDRLYDNFALQIPAGAREMVRRSAERYVAWVRGDHDDLT</sequence>
<organism evidence="2 3">
    <name type="scientific">Ornithinimicrobium tianjinense</name>
    <dbReference type="NCBI Taxonomy" id="1195761"/>
    <lineage>
        <taxon>Bacteria</taxon>
        <taxon>Bacillati</taxon>
        <taxon>Actinomycetota</taxon>
        <taxon>Actinomycetes</taxon>
        <taxon>Micrococcales</taxon>
        <taxon>Ornithinimicrobiaceae</taxon>
        <taxon>Ornithinimicrobium</taxon>
    </lineage>
</organism>
<dbReference type="SUPFAM" id="SSF56281">
    <property type="entry name" value="Metallo-hydrolase/oxidoreductase"/>
    <property type="match status" value="1"/>
</dbReference>
<proteinExistence type="predicted"/>